<name>A0A7C9TKW6_9BURK</name>
<dbReference type="AlphaFoldDB" id="A0A7C9TKW6"/>
<evidence type="ECO:0000313" key="2">
    <source>
        <dbReference type="EMBL" id="NDY92798.1"/>
    </source>
</evidence>
<dbReference type="EMBL" id="JAAGOH010000022">
    <property type="protein sequence ID" value="NDY92798.1"/>
    <property type="molecule type" value="Genomic_DNA"/>
</dbReference>
<gene>
    <name evidence="2" type="ORF">G3A44_16525</name>
</gene>
<evidence type="ECO:0000259" key="1">
    <source>
        <dbReference type="Pfam" id="PF04230"/>
    </source>
</evidence>
<dbReference type="GO" id="GO:0016740">
    <property type="term" value="F:transferase activity"/>
    <property type="evidence" value="ECO:0007669"/>
    <property type="project" value="UniProtKB-KW"/>
</dbReference>
<organism evidence="2 3">
    <name type="scientific">Ideonella livida</name>
    <dbReference type="NCBI Taxonomy" id="2707176"/>
    <lineage>
        <taxon>Bacteria</taxon>
        <taxon>Pseudomonadati</taxon>
        <taxon>Pseudomonadota</taxon>
        <taxon>Betaproteobacteria</taxon>
        <taxon>Burkholderiales</taxon>
        <taxon>Sphaerotilaceae</taxon>
        <taxon>Ideonella</taxon>
    </lineage>
</organism>
<sequence>MAKSKTLKLFWWKGNDGVPNLGDELGPLLFERLFKLRVAFAGMQQCEAISVGSILGWPVKSGLLDKRSTPLHVLGSGFMHGRRMDVPAKTKVKVHFVRGALSHAKLDPDNPQAGVMGDLGLLTGDAVRPSTRRVRPYLLIPHHSRIQDPRYQAFVARHPGAAILDMRTADLDAACQMISQSGMVISQSLHGLVMSDALGVPNVWLRGETLHGGADFKFFDYFSSVGRPSQLSVSALDAPDTLLQLERNAFELGRATLMRLKDDLYRATEGFLANR</sequence>
<feature type="domain" description="Polysaccharide pyruvyl transferase" evidence="1">
    <location>
        <begin position="49"/>
        <end position="205"/>
    </location>
</feature>
<dbReference type="InterPro" id="IPR007345">
    <property type="entry name" value="Polysacch_pyruvyl_Trfase"/>
</dbReference>
<dbReference type="Pfam" id="PF04230">
    <property type="entry name" value="PS_pyruv_trans"/>
    <property type="match status" value="1"/>
</dbReference>
<keyword evidence="2" id="KW-0808">Transferase</keyword>
<reference evidence="2 3" key="1">
    <citation type="submission" date="2020-02" db="EMBL/GenBank/DDBJ databases">
        <title>Ideonella bacterium strain TBM-1.</title>
        <authorList>
            <person name="Chen W.-M."/>
        </authorList>
    </citation>
    <scope>NUCLEOTIDE SEQUENCE [LARGE SCALE GENOMIC DNA]</scope>
    <source>
        <strain evidence="2 3">TBM-1</strain>
    </source>
</reference>
<evidence type="ECO:0000313" key="3">
    <source>
        <dbReference type="Proteomes" id="UP000484255"/>
    </source>
</evidence>
<dbReference type="RefSeq" id="WP_163458852.1">
    <property type="nucleotide sequence ID" value="NZ_JAAGOH010000022.1"/>
</dbReference>
<accession>A0A7C9TKW6</accession>
<keyword evidence="3" id="KW-1185">Reference proteome</keyword>
<dbReference type="Proteomes" id="UP000484255">
    <property type="component" value="Unassembled WGS sequence"/>
</dbReference>
<proteinExistence type="predicted"/>
<protein>
    <submittedName>
        <fullName evidence="2">Polysaccharide pyruvyl transferase family protein</fullName>
    </submittedName>
</protein>
<comment type="caution">
    <text evidence="2">The sequence shown here is derived from an EMBL/GenBank/DDBJ whole genome shotgun (WGS) entry which is preliminary data.</text>
</comment>